<sequence>MAKTTTVHVTDDMNGDPDAQTYSFSWANQDYEIHLVDRSLVKLEKALAPFIEKATRVSGRRAAGGKTSKGGARSDLAEARAWLQSEGHPVADRGRIGAELLALYDDAR</sequence>
<evidence type="ECO:0000256" key="1">
    <source>
        <dbReference type="ARBA" id="ARBA00023125"/>
    </source>
</evidence>
<dbReference type="Pfam" id="PF23359">
    <property type="entry name" value="Lsr2_DNA-bd"/>
    <property type="match status" value="1"/>
</dbReference>
<dbReference type="Gene3D" id="3.30.60.230">
    <property type="entry name" value="Lsr2, dimerization domain"/>
    <property type="match status" value="1"/>
</dbReference>
<dbReference type="RefSeq" id="WP_140009481.1">
    <property type="nucleotide sequence ID" value="NZ_JBHMDG010000017.1"/>
</dbReference>
<dbReference type="InterPro" id="IPR042261">
    <property type="entry name" value="Lsr2-like_dimerization"/>
</dbReference>
<gene>
    <name evidence="4" type="ORF">ACFFRI_14545</name>
</gene>
<name>A0ABV5KCA6_9ACTN</name>
<organism evidence="4 5">
    <name type="scientific">Nocardioides plantarum</name>
    <dbReference type="NCBI Taxonomy" id="29299"/>
    <lineage>
        <taxon>Bacteria</taxon>
        <taxon>Bacillati</taxon>
        <taxon>Actinomycetota</taxon>
        <taxon>Actinomycetes</taxon>
        <taxon>Propionibacteriales</taxon>
        <taxon>Nocardioidaceae</taxon>
        <taxon>Nocardioides</taxon>
    </lineage>
</organism>
<proteinExistence type="predicted"/>
<accession>A0ABV5KCA6</accession>
<dbReference type="InterPro" id="IPR055370">
    <property type="entry name" value="Lsr2_DNA-bd"/>
</dbReference>
<keyword evidence="5" id="KW-1185">Reference proteome</keyword>
<evidence type="ECO:0000313" key="4">
    <source>
        <dbReference type="EMBL" id="MFB9314271.1"/>
    </source>
</evidence>
<evidence type="ECO:0000259" key="2">
    <source>
        <dbReference type="Pfam" id="PF11774"/>
    </source>
</evidence>
<comment type="caution">
    <text evidence="4">The sequence shown here is derived from an EMBL/GenBank/DDBJ whole genome shotgun (WGS) entry which is preliminary data.</text>
</comment>
<evidence type="ECO:0000259" key="3">
    <source>
        <dbReference type="Pfam" id="PF23359"/>
    </source>
</evidence>
<dbReference type="InterPro" id="IPR024412">
    <property type="entry name" value="Lsr2_dim_dom"/>
</dbReference>
<dbReference type="Gene3D" id="4.10.320.10">
    <property type="entry name" value="E3-binding domain"/>
    <property type="match status" value="1"/>
</dbReference>
<feature type="domain" description="Lsr2 DNA-binding" evidence="3">
    <location>
        <begin position="72"/>
        <end position="107"/>
    </location>
</feature>
<evidence type="ECO:0000313" key="5">
    <source>
        <dbReference type="Proteomes" id="UP001589750"/>
    </source>
</evidence>
<dbReference type="Proteomes" id="UP001589750">
    <property type="component" value="Unassembled WGS sequence"/>
</dbReference>
<dbReference type="EMBL" id="JBHMDG010000017">
    <property type="protein sequence ID" value="MFB9314271.1"/>
    <property type="molecule type" value="Genomic_DNA"/>
</dbReference>
<dbReference type="Pfam" id="PF11774">
    <property type="entry name" value="Lsr2"/>
    <property type="match status" value="1"/>
</dbReference>
<dbReference type="InterPro" id="IPR036625">
    <property type="entry name" value="E3-bd_dom_sf"/>
</dbReference>
<keyword evidence="1" id="KW-0238">DNA-binding</keyword>
<protein>
    <submittedName>
        <fullName evidence="4">Lsr2 family protein</fullName>
    </submittedName>
</protein>
<feature type="domain" description="Lsr2 dimerization" evidence="2">
    <location>
        <begin position="1"/>
        <end position="57"/>
    </location>
</feature>
<reference evidence="4 5" key="1">
    <citation type="submission" date="2024-09" db="EMBL/GenBank/DDBJ databases">
        <authorList>
            <person name="Sun Q."/>
            <person name="Mori K."/>
        </authorList>
    </citation>
    <scope>NUCLEOTIDE SEQUENCE [LARGE SCALE GENOMIC DNA]</scope>
    <source>
        <strain evidence="4 5">JCM 9626</strain>
    </source>
</reference>